<dbReference type="PROSITE" id="PS00523">
    <property type="entry name" value="SULFATASE_1"/>
    <property type="match status" value="1"/>
</dbReference>
<dbReference type="Pfam" id="PF01663">
    <property type="entry name" value="Phosphodiest"/>
    <property type="match status" value="1"/>
</dbReference>
<dbReference type="PANTHER" id="PTHR43108">
    <property type="entry name" value="N-ACETYLGLUCOSAMINE-6-SULFATASE FAMILY MEMBER"/>
    <property type="match status" value="1"/>
</dbReference>
<dbReference type="SUPFAM" id="SSF53649">
    <property type="entry name" value="Alkaline phosphatase-like"/>
    <property type="match status" value="1"/>
</dbReference>
<organism evidence="4 6">
    <name type="scientific">Capnocytophaga catalasegens</name>
    <dbReference type="NCBI Taxonomy" id="1004260"/>
    <lineage>
        <taxon>Bacteria</taxon>
        <taxon>Pseudomonadati</taxon>
        <taxon>Bacteroidota</taxon>
        <taxon>Flavobacteriia</taxon>
        <taxon>Flavobacteriales</taxon>
        <taxon>Flavobacteriaceae</taxon>
        <taxon>Capnocytophaga</taxon>
    </lineage>
</organism>
<name>A0AAV5B0D4_9FLAO</name>
<dbReference type="AlphaFoldDB" id="A0AAV5B0D4"/>
<dbReference type="EMBL" id="BQKA01000036">
    <property type="protein sequence ID" value="GJM51063.1"/>
    <property type="molecule type" value="Genomic_DNA"/>
</dbReference>
<evidence type="ECO:0000313" key="4">
    <source>
        <dbReference type="EMBL" id="GJM51063.1"/>
    </source>
</evidence>
<dbReference type="InterPro" id="IPR032506">
    <property type="entry name" value="SGSH_C"/>
</dbReference>
<proteinExistence type="inferred from homology"/>
<accession>A0AAV5B0D4</accession>
<reference evidence="4 7" key="1">
    <citation type="submission" date="2021-11" db="EMBL/GenBank/DDBJ databases">
        <title>Draft genome sequence of Capnocytophaga sp. strain KC07075 isolated from cat oral cavity.</title>
        <authorList>
            <person name="Suzuki M."/>
            <person name="Imaoka K."/>
            <person name="Kimura M."/>
            <person name="Morikawa S."/>
            <person name="Maeda K."/>
        </authorList>
    </citation>
    <scope>NUCLEOTIDE SEQUENCE</scope>
    <source>
        <strain evidence="4">KC07075</strain>
        <strain evidence="5 7">KC07079</strain>
    </source>
</reference>
<dbReference type="Proteomes" id="UP001207736">
    <property type="component" value="Unassembled WGS sequence"/>
</dbReference>
<keyword evidence="7" id="KW-1185">Reference proteome</keyword>
<dbReference type="Gene3D" id="3.40.720.10">
    <property type="entry name" value="Alkaline Phosphatase, subunit A"/>
    <property type="match status" value="1"/>
</dbReference>
<dbReference type="InterPro" id="IPR002591">
    <property type="entry name" value="Phosphodiest/P_Trfase"/>
</dbReference>
<dbReference type="InterPro" id="IPR017850">
    <property type="entry name" value="Alkaline_phosphatase_core_sf"/>
</dbReference>
<evidence type="ECO:0000259" key="3">
    <source>
        <dbReference type="Pfam" id="PF16347"/>
    </source>
</evidence>
<dbReference type="GO" id="GO:0016787">
    <property type="term" value="F:hydrolase activity"/>
    <property type="evidence" value="ECO:0007669"/>
    <property type="project" value="UniProtKB-KW"/>
</dbReference>
<comment type="caution">
    <text evidence="4">The sequence shown here is derived from an EMBL/GenBank/DDBJ whole genome shotgun (WGS) entry which is preliminary data.</text>
</comment>
<dbReference type="RefSeq" id="WP_264846494.1">
    <property type="nucleotide sequence ID" value="NZ_BPMA01000021.1"/>
</dbReference>
<keyword evidence="2" id="KW-0378">Hydrolase</keyword>
<dbReference type="CDD" id="cd16031">
    <property type="entry name" value="G6S_like"/>
    <property type="match status" value="1"/>
</dbReference>
<protein>
    <submittedName>
        <fullName evidence="4">Sulfatase</fullName>
    </submittedName>
</protein>
<sequence length="512" mass="60580">MYKYLLLFLITFSGLFAQKKPNIVLIISDDHAFQTIGAYNKKKRSETPHIDRIANEGILFNKAYVTNSICGPSRACILTGKYSNKNGYTDNETSTYNSNQQQFSNILQSAGYQTAWIGKYHLGDNPKGFDFFKILVGQGYYFNPDFIIEGQKIVREEGYVSNIIENEAEKWLDNRNREKPFCLIIGHKATHRTWMPDLPDLGRYETVNFPVPDTFFDNYQGRIPASEQEMSIGKDMRMEYDLKMFATNPKDRDSNFNRMNAEQIKAYQEFYTSIEKAFRQKNLSEKELALWKYQRYMRDYMATAHSMDKNIGRLLDYLEKNQLKDNTMVVYLSDQGFYMGEHGWFDKRFMYEESFRTPMMLSYPKLKQKGVTTEQFVMNIDLAPTFLQLAGIKIPEEMQGKSLLPLLEKKKATLRKAIFYHYYENGEHAVSPHFGVRTNRYKLIRFYKRYNGWEFYDLDKDPNELHNCYQEKGYERIIQQMKSLLLDEIRDKEDKLAEDIFFNKEFTEKNHK</sequence>
<feature type="domain" description="N-sulphoglucosamine sulphohydrolase C-terminal" evidence="3">
    <location>
        <begin position="340"/>
        <end position="487"/>
    </location>
</feature>
<dbReference type="InterPro" id="IPR024607">
    <property type="entry name" value="Sulfatase_CS"/>
</dbReference>
<evidence type="ECO:0000256" key="2">
    <source>
        <dbReference type="ARBA" id="ARBA00022801"/>
    </source>
</evidence>
<evidence type="ECO:0000313" key="7">
    <source>
        <dbReference type="Proteomes" id="UP001208692"/>
    </source>
</evidence>
<dbReference type="PROSITE" id="PS00149">
    <property type="entry name" value="SULFATASE_2"/>
    <property type="match status" value="1"/>
</dbReference>
<comment type="similarity">
    <text evidence="1">Belongs to the sulfatase family.</text>
</comment>
<dbReference type="Pfam" id="PF16347">
    <property type="entry name" value="SGSH_C"/>
    <property type="match status" value="1"/>
</dbReference>
<dbReference type="PANTHER" id="PTHR43108:SF6">
    <property type="entry name" value="N-SULPHOGLUCOSAMINE SULPHOHYDROLASE"/>
    <property type="match status" value="1"/>
</dbReference>
<dbReference type="Proteomes" id="UP001208692">
    <property type="component" value="Unassembled WGS sequence"/>
</dbReference>
<evidence type="ECO:0000313" key="5">
    <source>
        <dbReference type="EMBL" id="GJM52248.1"/>
    </source>
</evidence>
<evidence type="ECO:0000313" key="6">
    <source>
        <dbReference type="Proteomes" id="UP001207736"/>
    </source>
</evidence>
<evidence type="ECO:0000256" key="1">
    <source>
        <dbReference type="ARBA" id="ARBA00008779"/>
    </source>
</evidence>
<dbReference type="EMBL" id="BQKB01000009">
    <property type="protein sequence ID" value="GJM52248.1"/>
    <property type="molecule type" value="Genomic_DNA"/>
</dbReference>
<gene>
    <name evidence="4" type="ORF">RCZ15_20360</name>
    <name evidence="5" type="ORF">RCZ16_05660</name>
</gene>